<reference evidence="10 11" key="1">
    <citation type="journal article" date="2020" name="Microbiol. Resour. Announc.">
        <title>Draft Genome Sequence of a Cladosporium Species Isolated from the Mesophotic Ascidian Didemnum maculosum.</title>
        <authorList>
            <person name="Gioti A."/>
            <person name="Siaperas R."/>
            <person name="Nikolaivits E."/>
            <person name="Le Goff G."/>
            <person name="Ouazzani J."/>
            <person name="Kotoulas G."/>
            <person name="Topakas E."/>
        </authorList>
    </citation>
    <scope>NUCLEOTIDE SEQUENCE [LARGE SCALE GENOMIC DNA]</scope>
    <source>
        <strain evidence="10 11">TM138-S3</strain>
    </source>
</reference>
<dbReference type="EMBL" id="JAAQHG020000002">
    <property type="protein sequence ID" value="KAL1590431.1"/>
    <property type="molecule type" value="Genomic_DNA"/>
</dbReference>
<evidence type="ECO:0000256" key="8">
    <source>
        <dbReference type="RuleBase" id="RU364141"/>
    </source>
</evidence>
<evidence type="ECO:0000313" key="11">
    <source>
        <dbReference type="Proteomes" id="UP000803884"/>
    </source>
</evidence>
<dbReference type="PANTHER" id="PTHR13208">
    <property type="entry name" value="MEDIATOR OF RNA POLYMERASE II TRANSCRIPTION SUBUNIT 4"/>
    <property type="match status" value="1"/>
</dbReference>
<evidence type="ECO:0000256" key="5">
    <source>
        <dbReference type="ARBA" id="ARBA00023163"/>
    </source>
</evidence>
<comment type="function">
    <text evidence="8">Component of the Mediator complex, a coactivator involved in the regulated transcription of nearly all RNA polymerase II-dependent genes. Mediator functions as a bridge to convey information from gene-specific regulatory proteins to the basal RNA polymerase II transcription machinery. Mediator is recruited to promoters by direct interactions with regulatory proteins and serves as a scaffold for the assembly of a functional preinitiation complex with RNA polymerase II and the general transcription factors.</text>
</comment>
<dbReference type="InterPro" id="IPR019258">
    <property type="entry name" value="Mediator_Med4"/>
</dbReference>
<feature type="region of interest" description="Disordered" evidence="9">
    <location>
        <begin position="215"/>
        <end position="274"/>
    </location>
</feature>
<evidence type="ECO:0000256" key="9">
    <source>
        <dbReference type="SAM" id="MobiDB-lite"/>
    </source>
</evidence>
<comment type="caution">
    <text evidence="10">The sequence shown here is derived from an EMBL/GenBank/DDBJ whole genome shotgun (WGS) entry which is preliminary data.</text>
</comment>
<accession>A0AB34L1P5</accession>
<name>A0AB34L1P5_9PEZI</name>
<sequence>MFAQFQTSYRRMEDSLQRLTDSIAAYNPSPAAADELLAADDAVNEDLEQLSRHQANYARLTALRRTTESLDQNIKDTVKLLADARKDVIAIPADDSAQKSRREVDVEELLRYAKFISKTTIPPTFRKPIPEVKLPNTFDEQAQAQITNGMATPPPGAQDSENTPYARSEIVGLQAMPQHSQDWLESFNNLPFEPWPSHGIIQQGALADIQRMIEDGRDPSSMLSPEEQAEADKRRAEEEERERLEQEERSRRRLSISAAQGSRARPDVFNPDDM</sequence>
<keyword evidence="11" id="KW-1185">Reference proteome</keyword>
<evidence type="ECO:0000256" key="3">
    <source>
        <dbReference type="ARBA" id="ARBA00020629"/>
    </source>
</evidence>
<dbReference type="AlphaFoldDB" id="A0AB34L1P5"/>
<keyword evidence="6 8" id="KW-0539">Nucleus</keyword>
<dbReference type="GO" id="GO:0070847">
    <property type="term" value="C:core mediator complex"/>
    <property type="evidence" value="ECO:0007669"/>
    <property type="project" value="TreeGrafter"/>
</dbReference>
<dbReference type="Proteomes" id="UP000803884">
    <property type="component" value="Unassembled WGS sequence"/>
</dbReference>
<dbReference type="RefSeq" id="XP_069233536.1">
    <property type="nucleotide sequence ID" value="XM_069369351.1"/>
</dbReference>
<comment type="subcellular location">
    <subcellularLocation>
        <location evidence="1 8">Nucleus</location>
    </subcellularLocation>
</comment>
<evidence type="ECO:0000256" key="1">
    <source>
        <dbReference type="ARBA" id="ARBA00004123"/>
    </source>
</evidence>
<evidence type="ECO:0000313" key="10">
    <source>
        <dbReference type="EMBL" id="KAL1590431.1"/>
    </source>
</evidence>
<keyword evidence="4 8" id="KW-0805">Transcription regulation</keyword>
<dbReference type="Pfam" id="PF10018">
    <property type="entry name" value="Med4"/>
    <property type="match status" value="1"/>
</dbReference>
<organism evidence="10 11">
    <name type="scientific">Cladosporium halotolerans</name>
    <dbReference type="NCBI Taxonomy" id="1052096"/>
    <lineage>
        <taxon>Eukaryota</taxon>
        <taxon>Fungi</taxon>
        <taxon>Dikarya</taxon>
        <taxon>Ascomycota</taxon>
        <taxon>Pezizomycotina</taxon>
        <taxon>Dothideomycetes</taxon>
        <taxon>Dothideomycetidae</taxon>
        <taxon>Cladosporiales</taxon>
        <taxon>Cladosporiaceae</taxon>
        <taxon>Cladosporium</taxon>
    </lineage>
</organism>
<dbReference type="GO" id="GO:0016592">
    <property type="term" value="C:mediator complex"/>
    <property type="evidence" value="ECO:0007669"/>
    <property type="project" value="InterPro"/>
</dbReference>
<comment type="subunit">
    <text evidence="8">Component of the Mediator complex.</text>
</comment>
<dbReference type="GO" id="GO:0003712">
    <property type="term" value="F:transcription coregulator activity"/>
    <property type="evidence" value="ECO:0007669"/>
    <property type="project" value="InterPro"/>
</dbReference>
<feature type="compositionally biased region" description="Basic and acidic residues" evidence="9">
    <location>
        <begin position="230"/>
        <end position="250"/>
    </location>
</feature>
<proteinExistence type="inferred from homology"/>
<dbReference type="GeneID" id="96002189"/>
<dbReference type="PANTHER" id="PTHR13208:SF2">
    <property type="entry name" value="MEDIATOR OF RNA POLYMERASE II TRANSCRIPTION SUBUNIT 4"/>
    <property type="match status" value="1"/>
</dbReference>
<keyword evidence="8" id="KW-0010">Activator</keyword>
<comment type="similarity">
    <text evidence="2 8">Belongs to the Mediator complex subunit 4 family.</text>
</comment>
<evidence type="ECO:0000256" key="6">
    <source>
        <dbReference type="ARBA" id="ARBA00023242"/>
    </source>
</evidence>
<gene>
    <name evidence="10" type="primary">med4</name>
    <name evidence="8" type="synonym">MED4</name>
    <name evidence="10" type="ORF">WHR41_00745</name>
</gene>
<evidence type="ECO:0000256" key="2">
    <source>
        <dbReference type="ARBA" id="ARBA00009626"/>
    </source>
</evidence>
<evidence type="ECO:0000256" key="4">
    <source>
        <dbReference type="ARBA" id="ARBA00023015"/>
    </source>
</evidence>
<protein>
    <recommendedName>
        <fullName evidence="3 8">Mediator of RNA polymerase II transcription subunit 4</fullName>
    </recommendedName>
    <alternativeName>
        <fullName evidence="7 8">Mediator complex subunit 4</fullName>
    </alternativeName>
</protein>
<keyword evidence="5 8" id="KW-0804">Transcription</keyword>
<dbReference type="GO" id="GO:0006357">
    <property type="term" value="P:regulation of transcription by RNA polymerase II"/>
    <property type="evidence" value="ECO:0007669"/>
    <property type="project" value="InterPro"/>
</dbReference>
<evidence type="ECO:0000256" key="7">
    <source>
        <dbReference type="ARBA" id="ARBA00031257"/>
    </source>
</evidence>